<dbReference type="EMBL" id="BLXT01000545">
    <property type="protein sequence ID" value="GFN78131.1"/>
    <property type="molecule type" value="Genomic_DNA"/>
</dbReference>
<gene>
    <name evidence="1" type="ORF">PoB_000463700</name>
</gene>
<evidence type="ECO:0000313" key="1">
    <source>
        <dbReference type="EMBL" id="GFN78131.1"/>
    </source>
</evidence>
<protein>
    <recommendedName>
        <fullName evidence="3">Secreted protein</fullName>
    </recommendedName>
</protein>
<organism evidence="1 2">
    <name type="scientific">Plakobranchus ocellatus</name>
    <dbReference type="NCBI Taxonomy" id="259542"/>
    <lineage>
        <taxon>Eukaryota</taxon>
        <taxon>Metazoa</taxon>
        <taxon>Spiralia</taxon>
        <taxon>Lophotrochozoa</taxon>
        <taxon>Mollusca</taxon>
        <taxon>Gastropoda</taxon>
        <taxon>Heterobranchia</taxon>
        <taxon>Euthyneura</taxon>
        <taxon>Panpulmonata</taxon>
        <taxon>Sacoglossa</taxon>
        <taxon>Placobranchoidea</taxon>
        <taxon>Plakobranchidae</taxon>
        <taxon>Plakobranchus</taxon>
    </lineage>
</organism>
<proteinExistence type="predicted"/>
<name>A0AAV3Y6N9_9GAST</name>
<dbReference type="AlphaFoldDB" id="A0AAV3Y6N9"/>
<evidence type="ECO:0008006" key="3">
    <source>
        <dbReference type="Google" id="ProtNLM"/>
    </source>
</evidence>
<reference evidence="1 2" key="1">
    <citation type="journal article" date="2021" name="Elife">
        <title>Chloroplast acquisition without the gene transfer in kleptoplastic sea slugs, Plakobranchus ocellatus.</title>
        <authorList>
            <person name="Maeda T."/>
            <person name="Takahashi S."/>
            <person name="Yoshida T."/>
            <person name="Shimamura S."/>
            <person name="Takaki Y."/>
            <person name="Nagai Y."/>
            <person name="Toyoda A."/>
            <person name="Suzuki Y."/>
            <person name="Arimoto A."/>
            <person name="Ishii H."/>
            <person name="Satoh N."/>
            <person name="Nishiyama T."/>
            <person name="Hasebe M."/>
            <person name="Maruyama T."/>
            <person name="Minagawa J."/>
            <person name="Obokata J."/>
            <person name="Shigenobu S."/>
        </authorList>
    </citation>
    <scope>NUCLEOTIDE SEQUENCE [LARGE SCALE GENOMIC DNA]</scope>
</reference>
<accession>A0AAV3Y6N9</accession>
<evidence type="ECO:0000313" key="2">
    <source>
        <dbReference type="Proteomes" id="UP000735302"/>
    </source>
</evidence>
<keyword evidence="2" id="KW-1185">Reference proteome</keyword>
<comment type="caution">
    <text evidence="1">The sequence shown here is derived from an EMBL/GenBank/DDBJ whole genome shotgun (WGS) entry which is preliminary data.</text>
</comment>
<sequence length="160" mass="17754">MTCRVAPSVGLRLLCATHRQVSLIICVTRLASWFARQRVTDVRQGCKTQRTVPTLRQVADLMCARTKEREYFKTCIVGHVNCCLQGGPKLTATTVLQISFHCGSALKATSVRLVGYDKLRRLQCGPTLTATSVLQVIYRKSCRFQYGLSVTLAVPVSIMC</sequence>
<dbReference type="Proteomes" id="UP000735302">
    <property type="component" value="Unassembled WGS sequence"/>
</dbReference>